<dbReference type="EMBL" id="BMDO01000006">
    <property type="protein sequence ID" value="GGI51332.1"/>
    <property type="molecule type" value="Genomic_DNA"/>
</dbReference>
<keyword evidence="6" id="KW-0408">Iron</keyword>
<evidence type="ECO:0000256" key="9">
    <source>
        <dbReference type="ARBA" id="ARBA00023136"/>
    </source>
</evidence>
<dbReference type="Pfam" id="PF13715">
    <property type="entry name" value="CarbopepD_reg_2"/>
    <property type="match status" value="1"/>
</dbReference>
<evidence type="ECO:0000256" key="5">
    <source>
        <dbReference type="ARBA" id="ARBA00022692"/>
    </source>
</evidence>
<evidence type="ECO:0000256" key="6">
    <source>
        <dbReference type="ARBA" id="ARBA00023004"/>
    </source>
</evidence>
<dbReference type="Proteomes" id="UP000662074">
    <property type="component" value="Unassembled WGS sequence"/>
</dbReference>
<name>A0A917JB47_9SPHI</name>
<feature type="domain" description="TonB-dependent receptor plug" evidence="15">
    <location>
        <begin position="116"/>
        <end position="224"/>
    </location>
</feature>
<evidence type="ECO:0000259" key="15">
    <source>
        <dbReference type="Pfam" id="PF07715"/>
    </source>
</evidence>
<dbReference type="InterPro" id="IPR012910">
    <property type="entry name" value="Plug_dom"/>
</dbReference>
<dbReference type="InterPro" id="IPR039426">
    <property type="entry name" value="TonB-dep_rcpt-like"/>
</dbReference>
<dbReference type="InterPro" id="IPR008969">
    <property type="entry name" value="CarboxyPept-like_regulatory"/>
</dbReference>
<dbReference type="GO" id="GO:0006826">
    <property type="term" value="P:iron ion transport"/>
    <property type="evidence" value="ECO:0007669"/>
    <property type="project" value="UniProtKB-KW"/>
</dbReference>
<dbReference type="AlphaFoldDB" id="A0A917JB47"/>
<comment type="similarity">
    <text evidence="11 12">Belongs to the TonB-dependent receptor family.</text>
</comment>
<keyword evidence="16" id="KW-0675">Receptor</keyword>
<evidence type="ECO:0000256" key="8">
    <source>
        <dbReference type="ARBA" id="ARBA00023077"/>
    </source>
</evidence>
<accession>A0A917JB47</accession>
<proteinExistence type="inferred from homology"/>
<dbReference type="SUPFAM" id="SSF49464">
    <property type="entry name" value="Carboxypeptidase regulatory domain-like"/>
    <property type="match status" value="1"/>
</dbReference>
<feature type="chain" id="PRO_5037387695" evidence="13">
    <location>
        <begin position="21"/>
        <end position="872"/>
    </location>
</feature>
<dbReference type="PANTHER" id="PTHR32552">
    <property type="entry name" value="FERRICHROME IRON RECEPTOR-RELATED"/>
    <property type="match status" value="1"/>
</dbReference>
<dbReference type="PANTHER" id="PTHR32552:SF81">
    <property type="entry name" value="TONB-DEPENDENT OUTER MEMBRANE RECEPTOR"/>
    <property type="match status" value="1"/>
</dbReference>
<keyword evidence="4" id="KW-0410">Iron transport</keyword>
<evidence type="ECO:0000313" key="17">
    <source>
        <dbReference type="Proteomes" id="UP000662074"/>
    </source>
</evidence>
<evidence type="ECO:0000256" key="2">
    <source>
        <dbReference type="ARBA" id="ARBA00022448"/>
    </source>
</evidence>
<reference evidence="16" key="2">
    <citation type="submission" date="2020-09" db="EMBL/GenBank/DDBJ databases">
        <authorList>
            <person name="Sun Q."/>
            <person name="Sedlacek I."/>
        </authorList>
    </citation>
    <scope>NUCLEOTIDE SEQUENCE</scope>
    <source>
        <strain evidence="16">CCM 8711</strain>
    </source>
</reference>
<dbReference type="InterPro" id="IPR036942">
    <property type="entry name" value="Beta-barrel_TonB_sf"/>
</dbReference>
<evidence type="ECO:0000256" key="4">
    <source>
        <dbReference type="ARBA" id="ARBA00022496"/>
    </source>
</evidence>
<dbReference type="Gene3D" id="2.60.40.1120">
    <property type="entry name" value="Carboxypeptidase-like, regulatory domain"/>
    <property type="match status" value="1"/>
</dbReference>
<reference evidence="16" key="1">
    <citation type="journal article" date="2014" name="Int. J. Syst. Evol. Microbiol.">
        <title>Complete genome sequence of Corynebacterium casei LMG S-19264T (=DSM 44701T), isolated from a smear-ripened cheese.</title>
        <authorList>
            <consortium name="US DOE Joint Genome Institute (JGI-PGF)"/>
            <person name="Walter F."/>
            <person name="Albersmeier A."/>
            <person name="Kalinowski J."/>
            <person name="Ruckert C."/>
        </authorList>
    </citation>
    <scope>NUCLEOTIDE SEQUENCE</scope>
    <source>
        <strain evidence="16">CCM 8711</strain>
    </source>
</reference>
<evidence type="ECO:0000256" key="12">
    <source>
        <dbReference type="RuleBase" id="RU003357"/>
    </source>
</evidence>
<keyword evidence="13" id="KW-0732">Signal</keyword>
<comment type="caution">
    <text evidence="16">The sequence shown here is derived from an EMBL/GenBank/DDBJ whole genome shotgun (WGS) entry which is preliminary data.</text>
</comment>
<protein>
    <submittedName>
        <fullName evidence="16">TonB-dependent receptor</fullName>
    </submittedName>
</protein>
<evidence type="ECO:0000256" key="7">
    <source>
        <dbReference type="ARBA" id="ARBA00023065"/>
    </source>
</evidence>
<evidence type="ECO:0000313" key="16">
    <source>
        <dbReference type="EMBL" id="GGI51332.1"/>
    </source>
</evidence>
<keyword evidence="9 11" id="KW-0472">Membrane</keyword>
<dbReference type="GO" id="GO:0009279">
    <property type="term" value="C:cell outer membrane"/>
    <property type="evidence" value="ECO:0007669"/>
    <property type="project" value="UniProtKB-SubCell"/>
</dbReference>
<feature type="domain" description="TonB-dependent receptor-like beta-barrel" evidence="14">
    <location>
        <begin position="360"/>
        <end position="835"/>
    </location>
</feature>
<evidence type="ECO:0000256" key="1">
    <source>
        <dbReference type="ARBA" id="ARBA00004571"/>
    </source>
</evidence>
<keyword evidence="5 11" id="KW-0812">Transmembrane</keyword>
<dbReference type="Pfam" id="PF00593">
    <property type="entry name" value="TonB_dep_Rec_b-barrel"/>
    <property type="match status" value="1"/>
</dbReference>
<feature type="signal peptide" evidence="13">
    <location>
        <begin position="1"/>
        <end position="20"/>
    </location>
</feature>
<sequence>MKKKFLILFLFLLTTGLAFAQHTIKGVIKRTDGTSVPHATVIIRGTKTGTSANDNGEFSIETKQEPLFYLQVSSVGFKPQDFQVFKFQSEPLELVLVENAMLDQIVVTSRRRIERNQDVPIPISVIGGAQIDQAGAFNVNRVKELIPSVQLYTSNPRNTGINIRGIGSPFGLTNDGLDPGVGFYVDGVYYARPAAATLDFLDLERIEVLRGPQGTLFGKNASAGSISITTRKASFTPEATFETSFGNYGYIQAKASVSGPLSKTLAARVSFSGTQRNGLVDNIRTGRATNDLNNLGGRAQFLYKPSDKVAITLAGDITDQKPDGYAQVVAGVVPTKRAAYRQFNAITADLGYTLPSLNAFDRVIDHDTPWRSGNQLGGVSLNGDIKIGPGTLTSTAAWRYWNWDPSNDRDFTGLPVLAKSQNPAKHKNWSQEVRYAGQFFEKLSGVVGLFYINQDVKITGTEESGSAQARFAKSSTGNNANTPGVTNDQLWATPGLLEGYGIYTNASIKSQSAAAFASADWEVIKSFHLLPGVRINYDNKDVYYNRVARGGIDIAASSYSTAVKAELQKIKNGVYSSQQYAADADEKNFTYSLTAAYRPGKRINAFATYSTSFKPVGVNVAGLPSVVGGTAPDLSLAVIKPEKTKHYEFGVKTTPLDNLILNLNYHNSDIKNYQTNVQSPELGVNRGYIANADKVNVKGLEFDGNYRASQSFTFNAATAYTNAKYVKFTNAPLPLEETGLTVNGQQVAFKDISGSALPGISKWAGSFGGEFSTAAKYISNDTKFFFAVDEYFRSSFSSSPSPSAYLNIDGYALTNARTGFRTAHGVSAYIWSRNLFNKNYFEQLLPAGGNAGQYAAVLGDQRTFGITLRYAL</sequence>
<keyword evidence="3 11" id="KW-1134">Transmembrane beta strand</keyword>
<keyword evidence="2 11" id="KW-0813">Transport</keyword>
<comment type="subcellular location">
    <subcellularLocation>
        <location evidence="1 11">Cell outer membrane</location>
        <topology evidence="1 11">Multi-pass membrane protein</topology>
    </subcellularLocation>
</comment>
<dbReference type="Gene3D" id="2.40.170.20">
    <property type="entry name" value="TonB-dependent receptor, beta-barrel domain"/>
    <property type="match status" value="1"/>
</dbReference>
<dbReference type="PROSITE" id="PS52016">
    <property type="entry name" value="TONB_DEPENDENT_REC_3"/>
    <property type="match status" value="1"/>
</dbReference>
<evidence type="ECO:0000256" key="3">
    <source>
        <dbReference type="ARBA" id="ARBA00022452"/>
    </source>
</evidence>
<evidence type="ECO:0000256" key="10">
    <source>
        <dbReference type="ARBA" id="ARBA00023237"/>
    </source>
</evidence>
<dbReference type="SUPFAM" id="SSF56935">
    <property type="entry name" value="Porins"/>
    <property type="match status" value="1"/>
</dbReference>
<keyword evidence="7" id="KW-0406">Ion transport</keyword>
<evidence type="ECO:0000256" key="13">
    <source>
        <dbReference type="SAM" id="SignalP"/>
    </source>
</evidence>
<dbReference type="RefSeq" id="WP_188417311.1">
    <property type="nucleotide sequence ID" value="NZ_BMDO01000006.1"/>
</dbReference>
<dbReference type="Pfam" id="PF07715">
    <property type="entry name" value="Plug"/>
    <property type="match status" value="1"/>
</dbReference>
<keyword evidence="17" id="KW-1185">Reference proteome</keyword>
<keyword evidence="10 11" id="KW-0998">Cell outer membrane</keyword>
<gene>
    <name evidence="16" type="ORF">GCM10011425_25440</name>
</gene>
<keyword evidence="8 12" id="KW-0798">TonB box</keyword>
<organism evidence="16 17">
    <name type="scientific">Mucilaginibacter galii</name>
    <dbReference type="NCBI Taxonomy" id="2005073"/>
    <lineage>
        <taxon>Bacteria</taxon>
        <taxon>Pseudomonadati</taxon>
        <taxon>Bacteroidota</taxon>
        <taxon>Sphingobacteriia</taxon>
        <taxon>Sphingobacteriales</taxon>
        <taxon>Sphingobacteriaceae</taxon>
        <taxon>Mucilaginibacter</taxon>
    </lineage>
</organism>
<dbReference type="InterPro" id="IPR000531">
    <property type="entry name" value="Beta-barrel_TonB"/>
</dbReference>
<evidence type="ECO:0000256" key="11">
    <source>
        <dbReference type="PROSITE-ProRule" id="PRU01360"/>
    </source>
</evidence>
<evidence type="ECO:0000259" key="14">
    <source>
        <dbReference type="Pfam" id="PF00593"/>
    </source>
</evidence>